<comment type="caution">
    <text evidence="2">The sequence shown here is derived from an EMBL/GenBank/DDBJ whole genome shotgun (WGS) entry which is preliminary data.</text>
</comment>
<dbReference type="RefSeq" id="WP_065060306.1">
    <property type="nucleotide sequence ID" value="NZ_CADFGN010000010.1"/>
</dbReference>
<evidence type="ECO:0000313" key="2">
    <source>
        <dbReference type="EMBL" id="SEJ88959.1"/>
    </source>
</evidence>
<name>A0A1A5XDY2_9BURK</name>
<dbReference type="Proteomes" id="UP000247515">
    <property type="component" value="Unassembled WGS sequence"/>
</dbReference>
<reference evidence="1 4" key="2">
    <citation type="submission" date="2018-05" db="EMBL/GenBank/DDBJ databases">
        <title>Genomic Encyclopedia of Type Strains, Phase IV (KMG-V): Genome sequencing to study the core and pangenomes of soil and plant-associated prokaryotes.</title>
        <authorList>
            <person name="Whitman W."/>
        </authorList>
    </citation>
    <scope>NUCLEOTIDE SEQUENCE [LARGE SCALE GENOMIC DNA]</scope>
    <source>
        <strain evidence="1 4">SIr-6563</strain>
    </source>
</reference>
<evidence type="ECO:0000313" key="1">
    <source>
        <dbReference type="EMBL" id="PXX13800.1"/>
    </source>
</evidence>
<sequence>MRQAFNVGIVIVLALLLGNRILTRVQAHEGSSVSCAKGSELVRLEALARGFTTLGARSQGENFLSSCLVSGEAQVGNVVAHD</sequence>
<dbReference type="EMBL" id="QJJV01000014">
    <property type="protein sequence ID" value="PXX13800.1"/>
    <property type="molecule type" value="Genomic_DNA"/>
</dbReference>
<gene>
    <name evidence="1" type="ORF">C7400_11456</name>
    <name evidence="2" type="ORF">SAMN05216550_11042</name>
</gene>
<dbReference type="GeneID" id="61301948"/>
<evidence type="ECO:0000313" key="4">
    <source>
        <dbReference type="Proteomes" id="UP000247515"/>
    </source>
</evidence>
<organism evidence="2 3">
    <name type="scientific">Paraburkholderia tropica</name>
    <dbReference type="NCBI Taxonomy" id="92647"/>
    <lineage>
        <taxon>Bacteria</taxon>
        <taxon>Pseudomonadati</taxon>
        <taxon>Pseudomonadota</taxon>
        <taxon>Betaproteobacteria</taxon>
        <taxon>Burkholderiales</taxon>
        <taxon>Burkholderiaceae</taxon>
        <taxon>Paraburkholderia</taxon>
    </lineage>
</organism>
<dbReference type="Proteomes" id="UP000183529">
    <property type="component" value="Unassembled WGS sequence"/>
</dbReference>
<dbReference type="AlphaFoldDB" id="A0A1A5XDY2"/>
<accession>A0A1A5XDY2</accession>
<evidence type="ECO:0000313" key="3">
    <source>
        <dbReference type="Proteomes" id="UP000183529"/>
    </source>
</evidence>
<dbReference type="EMBL" id="FNZM01000010">
    <property type="protein sequence ID" value="SEJ88959.1"/>
    <property type="molecule type" value="Genomic_DNA"/>
</dbReference>
<protein>
    <submittedName>
        <fullName evidence="2">Uncharacterized protein</fullName>
    </submittedName>
</protein>
<dbReference type="OrthoDB" id="9008142at2"/>
<proteinExistence type="predicted"/>
<keyword evidence="4" id="KW-1185">Reference proteome</keyword>
<reference evidence="2 3" key="1">
    <citation type="submission" date="2016-10" db="EMBL/GenBank/DDBJ databases">
        <authorList>
            <person name="Varghese N."/>
            <person name="Submissions S."/>
        </authorList>
    </citation>
    <scope>NUCLEOTIDE SEQUENCE [LARGE SCALE GENOMIC DNA]</scope>
    <source>
        <strain evidence="2 3">LMG 22274</strain>
    </source>
</reference>